<name>A0ABW9AJ29_9BURK</name>
<dbReference type="RefSeq" id="WP_408175734.1">
    <property type="nucleotide sequence ID" value="NZ_JAQQEZ010000002.1"/>
</dbReference>
<organism evidence="1 2">
    <name type="scientific">Paraburkholderia dipogonis</name>
    <dbReference type="NCBI Taxonomy" id="1211383"/>
    <lineage>
        <taxon>Bacteria</taxon>
        <taxon>Pseudomonadati</taxon>
        <taxon>Pseudomonadota</taxon>
        <taxon>Betaproteobacteria</taxon>
        <taxon>Burkholderiales</taxon>
        <taxon>Burkholderiaceae</taxon>
        <taxon>Paraburkholderia</taxon>
    </lineage>
</organism>
<comment type="caution">
    <text evidence="1">The sequence shown here is derived from an EMBL/GenBank/DDBJ whole genome shotgun (WGS) entry which is preliminary data.</text>
</comment>
<proteinExistence type="predicted"/>
<dbReference type="EMBL" id="JAQQEZ010000002">
    <property type="protein sequence ID" value="MFM0000238.1"/>
    <property type="molecule type" value="Genomic_DNA"/>
</dbReference>
<evidence type="ECO:0000313" key="2">
    <source>
        <dbReference type="Proteomes" id="UP001629230"/>
    </source>
</evidence>
<protein>
    <submittedName>
        <fullName evidence="1">Uncharacterized protein</fullName>
    </submittedName>
</protein>
<reference evidence="1 2" key="1">
    <citation type="journal article" date="2024" name="Chem. Sci.">
        <title>Discovery of megapolipeptins by genome mining of a Burkholderiales bacteria collection.</title>
        <authorList>
            <person name="Paulo B.S."/>
            <person name="Recchia M.J.J."/>
            <person name="Lee S."/>
            <person name="Fergusson C.H."/>
            <person name="Romanowski S.B."/>
            <person name="Hernandez A."/>
            <person name="Krull N."/>
            <person name="Liu D.Y."/>
            <person name="Cavanagh H."/>
            <person name="Bos A."/>
            <person name="Gray C.A."/>
            <person name="Murphy B.T."/>
            <person name="Linington R.G."/>
            <person name="Eustaquio A.S."/>
        </authorList>
    </citation>
    <scope>NUCLEOTIDE SEQUENCE [LARGE SCALE GENOMIC DNA]</scope>
    <source>
        <strain evidence="1 2">RL17-350-BIC-A</strain>
    </source>
</reference>
<accession>A0ABW9AJ29</accession>
<evidence type="ECO:0000313" key="1">
    <source>
        <dbReference type="EMBL" id="MFM0000238.1"/>
    </source>
</evidence>
<sequence>MWLERSHVGFSDIRHFASQCRDAAAASGRESAALVLLAERANAFSERHEGVAVSTGLVDEFLAELRNDTKALKEASEASDAAFLEALNAFAAKVAPAMVV</sequence>
<keyword evidence="2" id="KW-1185">Reference proteome</keyword>
<dbReference type="Proteomes" id="UP001629230">
    <property type="component" value="Unassembled WGS sequence"/>
</dbReference>
<gene>
    <name evidence="1" type="ORF">PQR57_04330</name>
</gene>